<gene>
    <name evidence="1" type="ORF">ACFO0P_15660</name>
</gene>
<accession>A0ABV8YCK9</accession>
<evidence type="ECO:0000313" key="1">
    <source>
        <dbReference type="EMBL" id="MFC4455215.1"/>
    </source>
</evidence>
<keyword evidence="2" id="KW-1185">Reference proteome</keyword>
<reference evidence="2" key="1">
    <citation type="journal article" date="2019" name="Int. J. Syst. Evol. Microbiol.">
        <title>The Global Catalogue of Microorganisms (GCM) 10K type strain sequencing project: providing services to taxonomists for standard genome sequencing and annotation.</title>
        <authorList>
            <consortium name="The Broad Institute Genomics Platform"/>
            <consortium name="The Broad Institute Genome Sequencing Center for Infectious Disease"/>
            <person name="Wu L."/>
            <person name="Ma J."/>
        </authorList>
    </citation>
    <scope>NUCLEOTIDE SEQUENCE [LARGE SCALE GENOMIC DNA]</scope>
    <source>
        <strain evidence="2">CCUG 39970</strain>
    </source>
</reference>
<sequence>MTKHIFQSTAGEQHVTVDCGWDRPCHHSSLTVELPEPQDEDEDQEPLYCSMYDPRTFGADRGVLYGGLSLPELQQRAQELCLQLPDGLIEALRREGLEDVGNRITHWAI</sequence>
<dbReference type="Proteomes" id="UP001595939">
    <property type="component" value="Unassembled WGS sequence"/>
</dbReference>
<evidence type="ECO:0000313" key="2">
    <source>
        <dbReference type="Proteomes" id="UP001595939"/>
    </source>
</evidence>
<dbReference type="RefSeq" id="WP_380129932.1">
    <property type="nucleotide sequence ID" value="NZ_JBHSEG010000008.1"/>
</dbReference>
<dbReference type="EMBL" id="JBHSEG010000008">
    <property type="protein sequence ID" value="MFC4455215.1"/>
    <property type="molecule type" value="Genomic_DNA"/>
</dbReference>
<protein>
    <submittedName>
        <fullName evidence="1">Uncharacterized protein</fullName>
    </submittedName>
</protein>
<comment type="caution">
    <text evidence="1">The sequence shown here is derived from an EMBL/GenBank/DDBJ whole genome shotgun (WGS) entry which is preliminary data.</text>
</comment>
<proteinExistence type="predicted"/>
<organism evidence="1 2">
    <name type="scientific">Deinococcus sonorensis</name>
    <dbReference type="NCBI Taxonomy" id="309891"/>
    <lineage>
        <taxon>Bacteria</taxon>
        <taxon>Thermotogati</taxon>
        <taxon>Deinococcota</taxon>
        <taxon>Deinococci</taxon>
        <taxon>Deinococcales</taxon>
        <taxon>Deinococcaceae</taxon>
        <taxon>Deinococcus</taxon>
    </lineage>
</organism>
<name>A0ABV8YCK9_9DEIO</name>